<evidence type="ECO:0000256" key="5">
    <source>
        <dbReference type="SAM" id="MobiDB-lite"/>
    </source>
</evidence>
<feature type="compositionally biased region" description="Polar residues" evidence="5">
    <location>
        <begin position="835"/>
        <end position="851"/>
    </location>
</feature>
<reference evidence="7" key="2">
    <citation type="submission" date="2015-06" db="UniProtKB">
        <authorList>
            <consortium name="EnsemblProtists"/>
        </authorList>
    </citation>
    <scope>IDENTIFICATION</scope>
    <source>
        <strain evidence="7">Pr102</strain>
    </source>
</reference>
<dbReference type="EMBL" id="DS566168">
    <property type="status" value="NOT_ANNOTATED_CDS"/>
    <property type="molecule type" value="Genomic_DNA"/>
</dbReference>
<feature type="domain" description="Peptidase A2" evidence="6">
    <location>
        <begin position="694"/>
        <end position="708"/>
    </location>
</feature>
<dbReference type="InParanoid" id="H3H486"/>
<dbReference type="Gene3D" id="2.40.70.10">
    <property type="entry name" value="Acid Proteases"/>
    <property type="match status" value="1"/>
</dbReference>
<dbReference type="CDD" id="cd01647">
    <property type="entry name" value="RT_LTR"/>
    <property type="match status" value="1"/>
</dbReference>
<feature type="region of interest" description="Disordered" evidence="5">
    <location>
        <begin position="1"/>
        <end position="77"/>
    </location>
</feature>
<dbReference type="SUPFAM" id="SSF50630">
    <property type="entry name" value="Acid proteases"/>
    <property type="match status" value="1"/>
</dbReference>
<sequence>MAKEAKSAVPATPVRSSGTRTKGLGRSGPSIKRSDSFDEPMDYSDAKEDDEEDDLEEKAAMPELSEATAVSAGRSGEVTSLARNLTEELNEVAGPEPAHGYDEDGSDDANSRPNGGRPPLNGDTPAANRVLGRYLEFMKVKSNWMRSFAPEIVRQAIWMELGGELTVPVESWSTRQVAEDTVQLLRVMGCEPQVFPSEADLRAWAPEDAATALRKWKQKLRSAFGVAEAGVSRPPNVRHASDPVDPSTIPLPLTPGRRPRESTEAGILSAKGATSTYFQDSHMVTPRSVSRTERLARETEGHRTAPTAGRSASRTPRRRYDLRDDSSDEDSFDVGDTGGDLTGEWARQIRELSAVENDSATPRLEIATHLPLGNIKPYLGLRDKSEKSMQWLRAFNQSAKARYYSAKREEKEHVCDYLNRLNGYARNAGVQFEHGGRDAKDHVEHFLDSCEDRGLEERLCHVQVKNIHDLEDMINDILRRRERKSGRESSVRRPRGQEVYRPRVTLTDALTDITTALNVGRTADTRGGYPEAYNGGYDDTEEYGPESHSGDDDRYSEEYSDDGYASTEDRGHVAAANDTERRNAAEGTFMMPGGVSKRPDDLNMEYVKTTENVKERGVSLGESEVNGRRVDGDGVELTDASILSMAKIDHPSRDLGQTIKLLSGERMGWWSSQRYDKRKRLRALVNGAVNDSRTRILLDTGANVSVISASYAKRLRLREVPDHGRSLEVRGINPGVMETRRRALVKVTLGWERVYEFEVWVMDHSAGVDVVLGTDFMIPAGVRLDLFHGTARLPDEVMVPLVKSQNPAEAEPYSMQVTGRPTEDLSVPGHDDSVATDTSDGADTTYTSEENSIPVLGDDPETRLDSAFVAMMHEITKGDGSGSGNTDTNASEHLANEIELTDYAHELAFLPDLTEASETVLDYSGPNVLNPSATARQQESLVAVLKRHEKIMIASGNALPPPAYGVVCDIDVQGHPPIKQRARRTPLRHLRKLYELLKGLLKARLVAFSDSPWASPIVIVLKKNGVDIRLCIDYKLVNAVTAIMEYAMPLVDDLLTDLEAYLWFCSLDAASGFWTIMMTMRARKVSAFVCALGHFEWLRMPFGWKNAPMIYQRMIDNALWGFVQPKGGWLHFSELMRTAEAHAEVVRTGVTDPSLRQPEESTTRPTKFEADRESSVTLDAVNGLVNSPVADMFSTGEPDESSLVPVFDRRSFVDDICFGSETFDACLETLDRLLQRFTECRISVSFTKSIFVQPKVDFLSHEVSAEGIRADTKKMKAVTELPFPASKKGMQSFLGALNYYSRFIQDFAVYGAALYQLKDEDFTPSGSLSAAKRSFAALQQKVAEAPILRHFDRDKEVHVTLFANEWALSFTLMQYHDDKLHPVRFCGRVLKDAEMNYHPAEKEVLALLLVLKVCYSQLVGRTIHVYTRFSTLEWVHKSKTLFGRATHFTVMLSPWHLVVNRVKERDCTFAQLLQAGLTSFVELEDSLAPVTPPTKGSPTARMDPHLLYACLPRSYTGFVMSFDGSAKTEKN</sequence>
<keyword evidence="1" id="KW-0378">Hydrolase</keyword>
<keyword evidence="3" id="KW-0694">RNA-binding</keyword>
<evidence type="ECO:0000259" key="6">
    <source>
        <dbReference type="PROSITE" id="PS50175"/>
    </source>
</evidence>
<dbReference type="Gene3D" id="3.10.10.10">
    <property type="entry name" value="HIV Type 1 Reverse Transcriptase, subunit A, domain 1"/>
    <property type="match status" value="1"/>
</dbReference>
<dbReference type="PANTHER" id="PTHR33064">
    <property type="entry name" value="POL PROTEIN"/>
    <property type="match status" value="1"/>
</dbReference>
<dbReference type="InterPro" id="IPR001995">
    <property type="entry name" value="Peptidase_A2_cat"/>
</dbReference>
<dbReference type="Pfam" id="PF17919">
    <property type="entry name" value="RT_RNaseH_2"/>
    <property type="match status" value="1"/>
</dbReference>
<feature type="region of interest" description="Disordered" evidence="5">
    <location>
        <begin position="232"/>
        <end position="267"/>
    </location>
</feature>
<dbReference type="Gene3D" id="3.30.70.270">
    <property type="match status" value="3"/>
</dbReference>
<feature type="region of interest" description="Disordered" evidence="5">
    <location>
        <begin position="91"/>
        <end position="126"/>
    </location>
</feature>
<dbReference type="VEuPathDB" id="FungiDB:KRP23_13285"/>
<dbReference type="InterPro" id="IPR000477">
    <property type="entry name" value="RT_dom"/>
</dbReference>
<dbReference type="InterPro" id="IPR043128">
    <property type="entry name" value="Rev_trsase/Diguanyl_cyclase"/>
</dbReference>
<dbReference type="InterPro" id="IPR001969">
    <property type="entry name" value="Aspartic_peptidase_AS"/>
</dbReference>
<evidence type="ECO:0000256" key="3">
    <source>
        <dbReference type="ARBA" id="ARBA00022884"/>
    </source>
</evidence>
<feature type="region of interest" description="Disordered" evidence="5">
    <location>
        <begin position="284"/>
        <end position="340"/>
    </location>
</feature>
<dbReference type="GO" id="GO:0004190">
    <property type="term" value="F:aspartic-type endopeptidase activity"/>
    <property type="evidence" value="ECO:0007669"/>
    <property type="project" value="InterPro"/>
</dbReference>
<dbReference type="GO" id="GO:0003723">
    <property type="term" value="F:RNA binding"/>
    <property type="evidence" value="ECO:0007669"/>
    <property type="project" value="UniProtKB-KW"/>
</dbReference>
<protein>
    <recommendedName>
        <fullName evidence="6">Peptidase A2 domain-containing protein</fullName>
    </recommendedName>
</protein>
<feature type="compositionally biased region" description="Basic and acidic residues" evidence="5">
    <location>
        <begin position="548"/>
        <end position="557"/>
    </location>
</feature>
<evidence type="ECO:0000313" key="8">
    <source>
        <dbReference type="Proteomes" id="UP000005238"/>
    </source>
</evidence>
<feature type="compositionally biased region" description="Basic and acidic residues" evidence="5">
    <location>
        <begin position="567"/>
        <end position="583"/>
    </location>
</feature>
<dbReference type="PROSITE" id="PS00141">
    <property type="entry name" value="ASP_PROTEASE"/>
    <property type="match status" value="1"/>
</dbReference>
<dbReference type="Pfam" id="PF13650">
    <property type="entry name" value="Asp_protease_2"/>
    <property type="match status" value="1"/>
</dbReference>
<dbReference type="EnsemblProtists" id="Phyra85369">
    <property type="protein sequence ID" value="Phyra85369"/>
    <property type="gene ID" value="Phyra85369"/>
</dbReference>
<dbReference type="VEuPathDB" id="FungiDB:KRP23_671"/>
<dbReference type="VEuPathDB" id="FungiDB:KRP22_6198"/>
<dbReference type="InterPro" id="IPR034122">
    <property type="entry name" value="Retropepsin-like_bacterial"/>
</dbReference>
<dbReference type="VEuPathDB" id="FungiDB:KRP22_14139"/>
<dbReference type="CDD" id="cd05483">
    <property type="entry name" value="retropepsin_like_bacteria"/>
    <property type="match status" value="1"/>
</dbReference>
<dbReference type="HOGENOM" id="CLU_000384_18_0_1"/>
<dbReference type="Proteomes" id="UP000005238">
    <property type="component" value="Unassembled WGS sequence"/>
</dbReference>
<keyword evidence="8" id="KW-1185">Reference proteome</keyword>
<evidence type="ECO:0000256" key="4">
    <source>
        <dbReference type="ARBA" id="ARBA00022908"/>
    </source>
</evidence>
<accession>H3H486</accession>
<dbReference type="PROSITE" id="PS50175">
    <property type="entry name" value="ASP_PROT_RETROV"/>
    <property type="match status" value="1"/>
</dbReference>
<dbReference type="InterPro" id="IPR043502">
    <property type="entry name" value="DNA/RNA_pol_sf"/>
</dbReference>
<evidence type="ECO:0000256" key="2">
    <source>
        <dbReference type="ARBA" id="ARBA00022842"/>
    </source>
</evidence>
<feature type="region of interest" description="Disordered" evidence="5">
    <location>
        <begin position="807"/>
        <end position="859"/>
    </location>
</feature>
<dbReference type="InterPro" id="IPR041577">
    <property type="entry name" value="RT_RNaseH_2"/>
</dbReference>
<name>H3H486_PHYRM</name>
<dbReference type="SUPFAM" id="SSF56672">
    <property type="entry name" value="DNA/RNA polymerases"/>
    <property type="match status" value="2"/>
</dbReference>
<dbReference type="InterPro" id="IPR051320">
    <property type="entry name" value="Viral_Replic_Matur_Polypro"/>
</dbReference>
<feature type="compositionally biased region" description="Basic and acidic residues" evidence="5">
    <location>
        <begin position="290"/>
        <end position="303"/>
    </location>
</feature>
<reference evidence="8" key="1">
    <citation type="journal article" date="2006" name="Science">
        <title>Phytophthora genome sequences uncover evolutionary origins and mechanisms of pathogenesis.</title>
        <authorList>
            <person name="Tyler B.M."/>
            <person name="Tripathy S."/>
            <person name="Zhang X."/>
            <person name="Dehal P."/>
            <person name="Jiang R.H."/>
            <person name="Aerts A."/>
            <person name="Arredondo F.D."/>
            <person name="Baxter L."/>
            <person name="Bensasson D."/>
            <person name="Beynon J.L."/>
            <person name="Chapman J."/>
            <person name="Damasceno C.M."/>
            <person name="Dorrance A.E."/>
            <person name="Dou D."/>
            <person name="Dickerman A.W."/>
            <person name="Dubchak I.L."/>
            <person name="Garbelotto M."/>
            <person name="Gijzen M."/>
            <person name="Gordon S.G."/>
            <person name="Govers F."/>
            <person name="Grunwald N.J."/>
            <person name="Huang W."/>
            <person name="Ivors K.L."/>
            <person name="Jones R.W."/>
            <person name="Kamoun S."/>
            <person name="Krampis K."/>
            <person name="Lamour K.H."/>
            <person name="Lee M.K."/>
            <person name="McDonald W.H."/>
            <person name="Medina M."/>
            <person name="Meijer H.J."/>
            <person name="Nordberg E.K."/>
            <person name="Maclean D.J."/>
            <person name="Ospina-Giraldo M.D."/>
            <person name="Morris P.F."/>
            <person name="Phuntumart V."/>
            <person name="Putnam N.H."/>
            <person name="Rash S."/>
            <person name="Rose J.K."/>
            <person name="Sakihama Y."/>
            <person name="Salamov A.A."/>
            <person name="Savidor A."/>
            <person name="Scheuring C.F."/>
            <person name="Smith B.M."/>
            <person name="Sobral B.W."/>
            <person name="Terry A."/>
            <person name="Torto-Alalibo T.A."/>
            <person name="Win J."/>
            <person name="Xu Z."/>
            <person name="Zhang H."/>
            <person name="Grigoriev I.V."/>
            <person name="Rokhsar D.S."/>
            <person name="Boore J.L."/>
        </authorList>
    </citation>
    <scope>NUCLEOTIDE SEQUENCE [LARGE SCALE GENOMIC DNA]</scope>
    <source>
        <strain evidence="8">Pr102</strain>
    </source>
</reference>
<evidence type="ECO:0000313" key="7">
    <source>
        <dbReference type="EnsemblProtists" id="Phyra85369"/>
    </source>
</evidence>
<keyword evidence="2" id="KW-0460">Magnesium</keyword>
<proteinExistence type="predicted"/>
<organism evidence="7 8">
    <name type="scientific">Phytophthora ramorum</name>
    <name type="common">Sudden oak death agent</name>
    <dbReference type="NCBI Taxonomy" id="164328"/>
    <lineage>
        <taxon>Eukaryota</taxon>
        <taxon>Sar</taxon>
        <taxon>Stramenopiles</taxon>
        <taxon>Oomycota</taxon>
        <taxon>Peronosporomycetes</taxon>
        <taxon>Peronosporales</taxon>
        <taxon>Peronosporaceae</taxon>
        <taxon>Phytophthora</taxon>
    </lineage>
</organism>
<dbReference type="InterPro" id="IPR021109">
    <property type="entry name" value="Peptidase_aspartic_dom_sf"/>
</dbReference>
<feature type="compositionally biased region" description="Acidic residues" evidence="5">
    <location>
        <begin position="37"/>
        <end position="56"/>
    </location>
</feature>
<dbReference type="PANTHER" id="PTHR33064:SF37">
    <property type="entry name" value="RIBONUCLEASE H"/>
    <property type="match status" value="1"/>
</dbReference>
<dbReference type="Pfam" id="PF00078">
    <property type="entry name" value="RVT_1"/>
    <property type="match status" value="1"/>
</dbReference>
<keyword evidence="4" id="KW-0229">DNA integration</keyword>
<feature type="region of interest" description="Disordered" evidence="5">
    <location>
        <begin position="522"/>
        <end position="583"/>
    </location>
</feature>
<dbReference type="GO" id="GO:0015074">
    <property type="term" value="P:DNA integration"/>
    <property type="evidence" value="ECO:0007669"/>
    <property type="project" value="UniProtKB-KW"/>
</dbReference>
<evidence type="ECO:0000256" key="1">
    <source>
        <dbReference type="ARBA" id="ARBA00022801"/>
    </source>
</evidence>
<dbReference type="GO" id="GO:0006508">
    <property type="term" value="P:proteolysis"/>
    <property type="evidence" value="ECO:0007669"/>
    <property type="project" value="InterPro"/>
</dbReference>
<dbReference type="eggNOG" id="KOG0017">
    <property type="taxonomic scope" value="Eukaryota"/>
</dbReference>